<proteinExistence type="predicted"/>
<organism evidence="1 2">
    <name type="scientific">Nemania bipapillata</name>
    <dbReference type="NCBI Taxonomy" id="110536"/>
    <lineage>
        <taxon>Eukaryota</taxon>
        <taxon>Fungi</taxon>
        <taxon>Dikarya</taxon>
        <taxon>Ascomycota</taxon>
        <taxon>Pezizomycotina</taxon>
        <taxon>Sordariomycetes</taxon>
        <taxon>Xylariomycetidae</taxon>
        <taxon>Xylariales</taxon>
        <taxon>Xylariaceae</taxon>
        <taxon>Nemania</taxon>
    </lineage>
</organism>
<evidence type="ECO:0000313" key="1">
    <source>
        <dbReference type="EMBL" id="KAJ8105734.1"/>
    </source>
</evidence>
<gene>
    <name evidence="1" type="ORF">ONZ43_g7305</name>
</gene>
<name>A0ACC2HSI5_9PEZI</name>
<dbReference type="Proteomes" id="UP001153334">
    <property type="component" value="Unassembled WGS sequence"/>
</dbReference>
<protein>
    <submittedName>
        <fullName evidence="1">Uncharacterized protein</fullName>
    </submittedName>
</protein>
<keyword evidence="2" id="KW-1185">Reference proteome</keyword>
<evidence type="ECO:0000313" key="2">
    <source>
        <dbReference type="Proteomes" id="UP001153334"/>
    </source>
</evidence>
<reference evidence="1" key="1">
    <citation type="submission" date="2022-11" db="EMBL/GenBank/DDBJ databases">
        <title>Genome Sequence of Nemania bipapillata.</title>
        <authorList>
            <person name="Buettner E."/>
        </authorList>
    </citation>
    <scope>NUCLEOTIDE SEQUENCE</scope>
    <source>
        <strain evidence="1">CP14</strain>
    </source>
</reference>
<sequence length="563" mass="64700">MGLFTRNKEAKPPHGLRRLLPVFKRRLSKYPSLVLDDYPSSTNEGPPSIQDDCPPSNYEDTPINPSLWGRAYDTLRSNEPDLTMKYDQLIFKEAQKTSDQFPDSAPNDQPSKDVDNTPDQQPQQAQLDNIIARGLKRLEDRETKHGSPSRRVSEAARLILWAKDWISEAVKLSPQASIVWAGVCIVLPLFTNPVTADEDNRDGFAYVTTRIRYYTELEPLVQGLGRNPKVTPALLTEIEKSIVDLYRHILEFQIRSVLRFYENSFKRYVKSMPLIVNWHQKRLDIEKLEGIVNGNLEQVTQLVSREELESINNTSGEALETMLKFLSVSENQLHVTKEHRDIAKKHLEIQEDEVKRKLSDKQKECLQLFRLTDPSRDATYEWYKDRVQDRVHGTCEWFLKHENFQKWLNQDSGPLLVSADPGCGKSVLAKYLIDHGLPRSSTICYYFFKDQDQNTVRQALCALLHQIFLAKPSLISHAISEFENNGRGLIDSKSSLWAVLNNTIRDPQAGPIILVLDALDECAESEFQDLMRNLENQFSKNQSSSGKFKYILTSRPGGRIRYY</sequence>
<comment type="caution">
    <text evidence="1">The sequence shown here is derived from an EMBL/GenBank/DDBJ whole genome shotgun (WGS) entry which is preliminary data.</text>
</comment>
<accession>A0ACC2HSI5</accession>
<dbReference type="EMBL" id="JAPESX010003097">
    <property type="protein sequence ID" value="KAJ8105734.1"/>
    <property type="molecule type" value="Genomic_DNA"/>
</dbReference>